<sequence length="975" mass="108916">MLRGGKPLTLHVDKDGKARYDAIVQQGRREGQYVQSQFRDLVPLSQRDDVKDRNRSIDRPSEDEVSETAERTKKAFEQIVQGKIKAAQPKNVPKTGGNTSYLRYTPASQGADGKKQRIIKMTEVVEDPLEPPKHKFKKVPNGPPSPPPPVLRSPPRKVTAQEQKDWMIPPCISNWKNNKGYTIPLDKRLAASGRGLQDVQVNDNFAQFSEALNLADRHARDEVRQRNIMQQKIAAKEKMAREESLRMLAQRAREERAGFSGGQSRSRLEESEGTTLGALNHYGSSDSDEEEDAQVAERNRLREERRRERERDLRMSNMGQEQRARAFAKEQNRDISEKVALGLAKPTMSKESMTDARLFNREALSNTFGDEDSYNVYDKPLFQGSSAAAAIYNRPGQGVADDMFGGGTETGINEELNNDRFGMGKTKGFSGSQNQQPRSGPVEFEKDSEDPFAINQFLDEAKRGTKRSGEEDFVIIDAKAQSFRNHVAEFEHHFLIHTGRSVIINYTVMGFMILMVLFALGELGSLYPVPGAFADYASRFIDPAVGFAVGYNYTMNWVITLPLEFTASSIVVTFWNTPETMPKGAIIAIYMAFIIFVNIFGARGYAEFEFLATCLKMITLIGFIICGAIIDCGGVPGTSYMGVGSWYHPGAFNNSFKGFCSVFTTAAFAFSGTEIVALAAAESSEPRKQLPRACKLVVYRVIIFYSLALFIITLLVPFDTPALHGENSYDPNTSPFVISVQSAGIHVLPHILNAVIAVSAISVSNSAVYASSRMIHALAEQGKAPRIFKYVDRTGRPLMAVLFVLPFGLLGFLIYMRNEAEVFSWMLSISGLSVLFTWAATCLGHIRFRAAWAKQGRSVEELPWASPLGVYGSYIGFVFNVMVIVAQFYVSAFPIGEGNKSSYDRAYTFFLGMISLPIFLCMLFGYKIIKRTRIVRLEDVDLVSGMRYLEPEILEQQRADSRAMPLHKKILAFFF</sequence>
<evidence type="ECO:0000256" key="2">
    <source>
        <dbReference type="ARBA" id="ARBA00010197"/>
    </source>
</evidence>
<feature type="domain" description="Amino acid permease/ SLC12A" evidence="10">
    <location>
        <begin position="498"/>
        <end position="935"/>
    </location>
</feature>
<feature type="compositionally biased region" description="Basic and acidic residues" evidence="8">
    <location>
        <begin position="295"/>
        <end position="314"/>
    </location>
</feature>
<feature type="transmembrane region" description="Helical" evidence="9">
    <location>
        <begin position="618"/>
        <end position="636"/>
    </location>
</feature>
<evidence type="ECO:0000313" key="12">
    <source>
        <dbReference type="EMBL" id="WFD21408.1"/>
    </source>
</evidence>
<evidence type="ECO:0000256" key="9">
    <source>
        <dbReference type="SAM" id="Phobius"/>
    </source>
</evidence>
<evidence type="ECO:0000256" key="4">
    <source>
        <dbReference type="ARBA" id="ARBA00022448"/>
    </source>
</evidence>
<keyword evidence="13" id="KW-1185">Reference proteome</keyword>
<dbReference type="Gene3D" id="1.20.1740.10">
    <property type="entry name" value="Amino acid/polyamine transporter I"/>
    <property type="match status" value="1"/>
</dbReference>
<dbReference type="InterPro" id="IPR004841">
    <property type="entry name" value="AA-permease/SLC12A_dom"/>
</dbReference>
<dbReference type="GO" id="GO:0005681">
    <property type="term" value="C:spliceosomal complex"/>
    <property type="evidence" value="ECO:0007669"/>
    <property type="project" value="InterPro"/>
</dbReference>
<feature type="transmembrane region" description="Helical" evidence="9">
    <location>
        <begin position="736"/>
        <end position="763"/>
    </location>
</feature>
<dbReference type="PANTHER" id="PTHR12096">
    <property type="entry name" value="NUCLEAR PROTEIN SKIP-RELATED"/>
    <property type="match status" value="1"/>
</dbReference>
<feature type="transmembrane region" description="Helical" evidence="9">
    <location>
        <begin position="585"/>
        <end position="606"/>
    </location>
</feature>
<feature type="transmembrane region" description="Helical" evidence="9">
    <location>
        <begin position="906"/>
        <end position="926"/>
    </location>
</feature>
<keyword evidence="6 9" id="KW-1133">Transmembrane helix</keyword>
<evidence type="ECO:0000256" key="3">
    <source>
        <dbReference type="ARBA" id="ARBA00022160"/>
    </source>
</evidence>
<evidence type="ECO:0000256" key="5">
    <source>
        <dbReference type="ARBA" id="ARBA00022692"/>
    </source>
</evidence>
<dbReference type="Proteomes" id="UP001214415">
    <property type="component" value="Chromosome 1"/>
</dbReference>
<feature type="transmembrane region" description="Helical" evidence="9">
    <location>
        <begin position="822"/>
        <end position="843"/>
    </location>
</feature>
<accession>A0AAF0EBN8</accession>
<feature type="compositionally biased region" description="Basic and acidic residues" evidence="8">
    <location>
        <begin position="46"/>
        <end position="72"/>
    </location>
</feature>
<feature type="compositionally biased region" description="Polar residues" evidence="8">
    <location>
        <begin position="96"/>
        <end position="108"/>
    </location>
</feature>
<name>A0AAF0EBN8_9BASI</name>
<dbReference type="GO" id="GO:0055085">
    <property type="term" value="P:transmembrane transport"/>
    <property type="evidence" value="ECO:0007669"/>
    <property type="project" value="InterPro"/>
</dbReference>
<dbReference type="InterPro" id="IPR017862">
    <property type="entry name" value="SKI-int_prot_SKIP"/>
</dbReference>
<evidence type="ECO:0000259" key="11">
    <source>
        <dbReference type="Pfam" id="PF02731"/>
    </source>
</evidence>
<feature type="transmembrane region" description="Helical" evidence="9">
    <location>
        <begin position="693"/>
        <end position="716"/>
    </location>
</feature>
<evidence type="ECO:0000313" key="13">
    <source>
        <dbReference type="Proteomes" id="UP001214415"/>
    </source>
</evidence>
<dbReference type="GO" id="GO:0016020">
    <property type="term" value="C:membrane"/>
    <property type="evidence" value="ECO:0007669"/>
    <property type="project" value="UniProtKB-SubCell"/>
</dbReference>
<feature type="transmembrane region" description="Helical" evidence="9">
    <location>
        <begin position="798"/>
        <end position="816"/>
    </location>
</feature>
<evidence type="ECO:0000256" key="8">
    <source>
        <dbReference type="SAM" id="MobiDB-lite"/>
    </source>
</evidence>
<feature type="region of interest" description="Disordered" evidence="8">
    <location>
        <begin position="44"/>
        <end position="72"/>
    </location>
</feature>
<evidence type="ECO:0000259" key="10">
    <source>
        <dbReference type="Pfam" id="PF00324"/>
    </source>
</evidence>
<evidence type="ECO:0000256" key="6">
    <source>
        <dbReference type="ARBA" id="ARBA00022989"/>
    </source>
</evidence>
<keyword evidence="4" id="KW-0813">Transport</keyword>
<feature type="domain" description="SKI-interacting protein SKIP SNW" evidence="11">
    <location>
        <begin position="101"/>
        <end position="256"/>
    </location>
</feature>
<keyword evidence="5 9" id="KW-0812">Transmembrane</keyword>
<gene>
    <name evidence="12" type="primary">PRP45</name>
    <name evidence="12" type="ORF">MEQU1_000057</name>
</gene>
<dbReference type="EMBL" id="CP119900">
    <property type="protein sequence ID" value="WFD21408.1"/>
    <property type="molecule type" value="Genomic_DNA"/>
</dbReference>
<feature type="transmembrane region" description="Helical" evidence="9">
    <location>
        <begin position="656"/>
        <end position="681"/>
    </location>
</feature>
<dbReference type="InterPro" id="IPR004015">
    <property type="entry name" value="SKI-int_prot_SKIP_SNW-dom"/>
</dbReference>
<feature type="region of interest" description="Disordered" evidence="8">
    <location>
        <begin position="252"/>
        <end position="331"/>
    </location>
</feature>
<feature type="compositionally biased region" description="Pro residues" evidence="8">
    <location>
        <begin position="141"/>
        <end position="152"/>
    </location>
</feature>
<dbReference type="FunFam" id="1.20.1740.10:FF:000001">
    <property type="entry name" value="Amino acid permease"/>
    <property type="match status" value="1"/>
</dbReference>
<comment type="subcellular location">
    <subcellularLocation>
        <location evidence="1">Membrane</location>
        <topology evidence="1">Multi-pass membrane protein</topology>
    </subcellularLocation>
</comment>
<reference evidence="12" key="1">
    <citation type="submission" date="2023-03" db="EMBL/GenBank/DDBJ databases">
        <title>Mating type loci evolution in Malassezia.</title>
        <authorList>
            <person name="Coelho M.A."/>
        </authorList>
    </citation>
    <scope>NUCLEOTIDE SEQUENCE</scope>
    <source>
        <strain evidence="12">CBS 12830</strain>
    </source>
</reference>
<feature type="region of interest" description="Disordered" evidence="8">
    <location>
        <begin position="88"/>
        <end position="156"/>
    </location>
</feature>
<dbReference type="Pfam" id="PF00324">
    <property type="entry name" value="AA_permease"/>
    <property type="match status" value="1"/>
</dbReference>
<proteinExistence type="inferred from homology"/>
<evidence type="ECO:0000256" key="7">
    <source>
        <dbReference type="ARBA" id="ARBA00023136"/>
    </source>
</evidence>
<evidence type="ECO:0000256" key="1">
    <source>
        <dbReference type="ARBA" id="ARBA00004141"/>
    </source>
</evidence>
<feature type="transmembrane region" description="Helical" evidence="9">
    <location>
        <begin position="864"/>
        <end position="886"/>
    </location>
</feature>
<feature type="region of interest" description="Disordered" evidence="8">
    <location>
        <begin position="426"/>
        <end position="446"/>
    </location>
</feature>
<dbReference type="GO" id="GO:0000398">
    <property type="term" value="P:mRNA splicing, via spliceosome"/>
    <property type="evidence" value="ECO:0007669"/>
    <property type="project" value="InterPro"/>
</dbReference>
<protein>
    <recommendedName>
        <fullName evidence="3">Pre-mRNA-processing protein 45</fullName>
    </recommendedName>
</protein>
<feature type="compositionally biased region" description="Basic and acidic residues" evidence="8">
    <location>
        <begin position="322"/>
        <end position="331"/>
    </location>
</feature>
<dbReference type="AlphaFoldDB" id="A0AAF0EBN8"/>
<dbReference type="Pfam" id="PF02731">
    <property type="entry name" value="SKIP_SNW"/>
    <property type="match status" value="1"/>
</dbReference>
<feature type="compositionally biased region" description="Polar residues" evidence="8">
    <location>
        <begin position="429"/>
        <end position="438"/>
    </location>
</feature>
<comment type="similarity">
    <text evidence="2">Belongs to the SNW family.</text>
</comment>
<keyword evidence="7 9" id="KW-0472">Membrane</keyword>
<organism evidence="12 13">
    <name type="scientific">Malassezia equina</name>
    <dbReference type="NCBI Taxonomy" id="1381935"/>
    <lineage>
        <taxon>Eukaryota</taxon>
        <taxon>Fungi</taxon>
        <taxon>Dikarya</taxon>
        <taxon>Basidiomycota</taxon>
        <taxon>Ustilaginomycotina</taxon>
        <taxon>Malasseziomycetes</taxon>
        <taxon>Malasseziales</taxon>
        <taxon>Malasseziaceae</taxon>
        <taxon>Malassezia</taxon>
    </lineage>
</organism>